<evidence type="ECO:0000256" key="5">
    <source>
        <dbReference type="PIRSR" id="PIRSR601461-2"/>
    </source>
</evidence>
<dbReference type="InterPro" id="IPR001461">
    <property type="entry name" value="Aspartic_peptidase_A1"/>
</dbReference>
<keyword evidence="9" id="KW-1185">Reference proteome</keyword>
<proteinExistence type="inferred from homology"/>
<dbReference type="InterPro" id="IPR021109">
    <property type="entry name" value="Peptidase_aspartic_dom_sf"/>
</dbReference>
<keyword evidence="5" id="KW-1015">Disulfide bond</keyword>
<protein>
    <submittedName>
        <fullName evidence="8">Eukaryotic aspartyl protease</fullName>
    </submittedName>
</protein>
<dbReference type="PANTHER" id="PTHR47966">
    <property type="entry name" value="BETA-SITE APP-CLEAVING ENZYME, ISOFORM A-RELATED"/>
    <property type="match status" value="1"/>
</dbReference>
<evidence type="ECO:0000313" key="9">
    <source>
        <dbReference type="Proteomes" id="UP000009168"/>
    </source>
</evidence>
<dbReference type="GO" id="GO:0006508">
    <property type="term" value="P:proteolysis"/>
    <property type="evidence" value="ECO:0007669"/>
    <property type="project" value="UniProtKB-KW"/>
</dbReference>
<evidence type="ECO:0000256" key="4">
    <source>
        <dbReference type="ARBA" id="ARBA00022801"/>
    </source>
</evidence>
<keyword evidence="4" id="KW-0378">Hydrolase</keyword>
<evidence type="ECO:0000256" key="1">
    <source>
        <dbReference type="ARBA" id="ARBA00007447"/>
    </source>
</evidence>
<dbReference type="RefSeq" id="XP_012653490.1">
    <property type="nucleotide sequence ID" value="XM_012798036.1"/>
</dbReference>
<feature type="domain" description="Peptidase A1" evidence="7">
    <location>
        <begin position="63"/>
        <end position="384"/>
    </location>
</feature>
<comment type="similarity">
    <text evidence="1">Belongs to the peptidase A1 family.</text>
</comment>
<dbReference type="KEGG" id="tet:TTHERM_000440508"/>
<feature type="chain" id="PRO_5004906105" evidence="6">
    <location>
        <begin position="19"/>
        <end position="435"/>
    </location>
</feature>
<sequence length="435" mass="49497">MKLVILIYLAFYMFFTKASVINIQLERENTSDIENINRFLSQESNTDQKQQQINVQNNKKQWYTGTISIGKGKKNLKVILSTGTNQLMIPSKNCSDKNNCNGFEKYYECLPQDGCNPTNNQGSQNYLDGSFDGNYVNTLVSIGDLESIQQSALLFDKSNNFTVSNQKVNGILGLGINNIKNEDNSSFVTSLYKKGLIKEDMFSLYLGFKNDDSQLTLGGIDPQKLADKAQVYTHQVIQNDQSDFQRWVLQINQFDMGVFRYKFDPSNNKALVDSSYPYIGLEKSLYEKVSEYFMYRHANMTKNGLKVNCKDPNLANMFFYLKVNQTDRALNLPIDFYLSNTTQDCQILISPITNNENFAVILGSPFLRRYVSSYSYSKQLISFTQSIADPKDDTSNDFSISDYFPTWAIVVIVIVGNKQLGNNLKESFSSNNSSH</sequence>
<dbReference type="GO" id="GO:0004190">
    <property type="term" value="F:aspartic-type endopeptidase activity"/>
    <property type="evidence" value="ECO:0007669"/>
    <property type="project" value="UniProtKB-KW"/>
</dbReference>
<feature type="signal peptide" evidence="6">
    <location>
        <begin position="1"/>
        <end position="18"/>
    </location>
</feature>
<dbReference type="Gene3D" id="2.40.70.10">
    <property type="entry name" value="Acid Proteases"/>
    <property type="match status" value="2"/>
</dbReference>
<dbReference type="SUPFAM" id="SSF50630">
    <property type="entry name" value="Acid proteases"/>
    <property type="match status" value="1"/>
</dbReference>
<dbReference type="CDD" id="cd05471">
    <property type="entry name" value="pepsin_like"/>
    <property type="match status" value="1"/>
</dbReference>
<dbReference type="AlphaFoldDB" id="W7XJ87"/>
<dbReference type="InterPro" id="IPR033121">
    <property type="entry name" value="PEPTIDASE_A1"/>
</dbReference>
<dbReference type="InterPro" id="IPR034164">
    <property type="entry name" value="Pepsin-like_dom"/>
</dbReference>
<reference evidence="9" key="1">
    <citation type="journal article" date="2006" name="PLoS Biol.">
        <title>Macronuclear genome sequence of the ciliate Tetrahymena thermophila, a model eukaryote.</title>
        <authorList>
            <person name="Eisen J.A."/>
            <person name="Coyne R.S."/>
            <person name="Wu M."/>
            <person name="Wu D."/>
            <person name="Thiagarajan M."/>
            <person name="Wortman J.R."/>
            <person name="Badger J.H."/>
            <person name="Ren Q."/>
            <person name="Amedeo P."/>
            <person name="Jones K.M."/>
            <person name="Tallon L.J."/>
            <person name="Delcher A.L."/>
            <person name="Salzberg S.L."/>
            <person name="Silva J.C."/>
            <person name="Haas B.J."/>
            <person name="Majoros W.H."/>
            <person name="Farzad M."/>
            <person name="Carlton J.M."/>
            <person name="Smith R.K. Jr."/>
            <person name="Garg J."/>
            <person name="Pearlman R.E."/>
            <person name="Karrer K.M."/>
            <person name="Sun L."/>
            <person name="Manning G."/>
            <person name="Elde N.C."/>
            <person name="Turkewitz A.P."/>
            <person name="Asai D.J."/>
            <person name="Wilkes D.E."/>
            <person name="Wang Y."/>
            <person name="Cai H."/>
            <person name="Collins K."/>
            <person name="Stewart B.A."/>
            <person name="Lee S.R."/>
            <person name="Wilamowska K."/>
            <person name="Weinberg Z."/>
            <person name="Ruzzo W.L."/>
            <person name="Wloga D."/>
            <person name="Gaertig J."/>
            <person name="Frankel J."/>
            <person name="Tsao C.-C."/>
            <person name="Gorovsky M.A."/>
            <person name="Keeling P.J."/>
            <person name="Waller R.F."/>
            <person name="Patron N.J."/>
            <person name="Cherry J.M."/>
            <person name="Stover N.A."/>
            <person name="Krieger C.J."/>
            <person name="del Toro C."/>
            <person name="Ryder H.F."/>
            <person name="Williamson S.C."/>
            <person name="Barbeau R.A."/>
            <person name="Hamilton E.P."/>
            <person name="Orias E."/>
        </authorList>
    </citation>
    <scope>NUCLEOTIDE SEQUENCE [LARGE SCALE GENOMIC DNA]</scope>
    <source>
        <strain evidence="9">SB210</strain>
    </source>
</reference>
<keyword evidence="2 8" id="KW-0645">Protease</keyword>
<evidence type="ECO:0000256" key="2">
    <source>
        <dbReference type="ARBA" id="ARBA00022670"/>
    </source>
</evidence>
<dbReference type="InParanoid" id="W7XJ87"/>
<dbReference type="PANTHER" id="PTHR47966:SF51">
    <property type="entry name" value="BETA-SITE APP-CLEAVING ENZYME, ISOFORM A-RELATED"/>
    <property type="match status" value="1"/>
</dbReference>
<dbReference type="PRINTS" id="PR00792">
    <property type="entry name" value="PEPSIN"/>
</dbReference>
<name>W7XJ87_TETTS</name>
<evidence type="ECO:0000313" key="8">
    <source>
        <dbReference type="EMBL" id="EWS73949.1"/>
    </source>
</evidence>
<keyword evidence="6" id="KW-0732">Signal</keyword>
<organism evidence="8 9">
    <name type="scientific">Tetrahymena thermophila (strain SB210)</name>
    <dbReference type="NCBI Taxonomy" id="312017"/>
    <lineage>
        <taxon>Eukaryota</taxon>
        <taxon>Sar</taxon>
        <taxon>Alveolata</taxon>
        <taxon>Ciliophora</taxon>
        <taxon>Intramacronucleata</taxon>
        <taxon>Oligohymenophorea</taxon>
        <taxon>Hymenostomatida</taxon>
        <taxon>Tetrahymenina</taxon>
        <taxon>Tetrahymenidae</taxon>
        <taxon>Tetrahymena</taxon>
    </lineage>
</organism>
<dbReference type="Pfam" id="PF00026">
    <property type="entry name" value="Asp"/>
    <property type="match status" value="1"/>
</dbReference>
<evidence type="ECO:0000256" key="6">
    <source>
        <dbReference type="SAM" id="SignalP"/>
    </source>
</evidence>
<evidence type="ECO:0000259" key="7">
    <source>
        <dbReference type="PROSITE" id="PS51767"/>
    </source>
</evidence>
<evidence type="ECO:0000256" key="3">
    <source>
        <dbReference type="ARBA" id="ARBA00022750"/>
    </source>
</evidence>
<dbReference type="PROSITE" id="PS51767">
    <property type="entry name" value="PEPTIDASE_A1"/>
    <property type="match status" value="1"/>
</dbReference>
<feature type="disulfide bond" evidence="5">
    <location>
        <begin position="94"/>
        <end position="100"/>
    </location>
</feature>
<dbReference type="Proteomes" id="UP000009168">
    <property type="component" value="Unassembled WGS sequence"/>
</dbReference>
<keyword evidence="3" id="KW-0064">Aspartyl protease</keyword>
<dbReference type="STRING" id="312017.W7XJ87"/>
<gene>
    <name evidence="8" type="ORF">TTHERM_000440508</name>
</gene>
<accession>W7XJ87</accession>
<dbReference type="OrthoDB" id="771136at2759"/>
<dbReference type="GeneID" id="24438970"/>
<dbReference type="EMBL" id="GG662663">
    <property type="protein sequence ID" value="EWS73949.1"/>
    <property type="molecule type" value="Genomic_DNA"/>
</dbReference>